<reference evidence="3 4" key="1">
    <citation type="submission" date="2020-03" db="EMBL/GenBank/DDBJ databases">
        <title>Sequencing the genomes of 1000 actinobacteria strains.</title>
        <authorList>
            <person name="Klenk H.-P."/>
        </authorList>
    </citation>
    <scope>NUCLEOTIDE SEQUENCE [LARGE SCALE GENOMIC DNA]</scope>
    <source>
        <strain evidence="3 4">DSM 45490</strain>
    </source>
</reference>
<dbReference type="AlphaFoldDB" id="A0A7X5V744"/>
<accession>A0A7X5V744</accession>
<comment type="caution">
    <text evidence="3">The sequence shown here is derived from an EMBL/GenBank/DDBJ whole genome shotgun (WGS) entry which is preliminary data.</text>
</comment>
<organism evidence="3 4">
    <name type="scientific">Kribbella shirazensis</name>
    <dbReference type="NCBI Taxonomy" id="1105143"/>
    <lineage>
        <taxon>Bacteria</taxon>
        <taxon>Bacillati</taxon>
        <taxon>Actinomycetota</taxon>
        <taxon>Actinomycetes</taxon>
        <taxon>Propionibacteriales</taxon>
        <taxon>Kribbellaceae</taxon>
        <taxon>Kribbella</taxon>
    </lineage>
</organism>
<keyword evidence="2" id="KW-0732">Signal</keyword>
<feature type="region of interest" description="Disordered" evidence="1">
    <location>
        <begin position="25"/>
        <end position="60"/>
    </location>
</feature>
<proteinExistence type="predicted"/>
<dbReference type="Proteomes" id="UP000555407">
    <property type="component" value="Unassembled WGS sequence"/>
</dbReference>
<evidence type="ECO:0008006" key="5">
    <source>
        <dbReference type="Google" id="ProtNLM"/>
    </source>
</evidence>
<evidence type="ECO:0000313" key="4">
    <source>
        <dbReference type="Proteomes" id="UP000555407"/>
    </source>
</evidence>
<evidence type="ECO:0000256" key="2">
    <source>
        <dbReference type="SAM" id="SignalP"/>
    </source>
</evidence>
<feature type="signal peptide" evidence="2">
    <location>
        <begin position="1"/>
        <end position="22"/>
    </location>
</feature>
<keyword evidence="4" id="KW-1185">Reference proteome</keyword>
<dbReference type="EMBL" id="JAASRO010000001">
    <property type="protein sequence ID" value="NIK55858.1"/>
    <property type="molecule type" value="Genomic_DNA"/>
</dbReference>
<dbReference type="RefSeq" id="WP_167204836.1">
    <property type="nucleotide sequence ID" value="NZ_JAASRO010000001.1"/>
</dbReference>
<evidence type="ECO:0000256" key="1">
    <source>
        <dbReference type="SAM" id="MobiDB-lite"/>
    </source>
</evidence>
<feature type="chain" id="PRO_5030553118" description="Lipoprotein" evidence="2">
    <location>
        <begin position="23"/>
        <end position="196"/>
    </location>
</feature>
<gene>
    <name evidence="3" type="ORF">BJY22_001575</name>
</gene>
<protein>
    <recommendedName>
        <fullName evidence="5">Lipoprotein</fullName>
    </recommendedName>
</protein>
<dbReference type="PROSITE" id="PS51257">
    <property type="entry name" value="PROKAR_LIPOPROTEIN"/>
    <property type="match status" value="1"/>
</dbReference>
<feature type="compositionally biased region" description="Low complexity" evidence="1">
    <location>
        <begin position="25"/>
        <end position="47"/>
    </location>
</feature>
<name>A0A7X5V744_9ACTN</name>
<sequence length="196" mass="20164">MRQMLAVVGIAGLLAVAGCGSAAGPPVTAPSPASSSRASATPTPETSGYRPQATPARSVPVARTAPAALSVAAAGAKYLQITRPYNVALERFEQAANENMSLTTLQNRAKAVAAANLAEYGALRSTAWPARVSTQMRALAKADAAARPHWLRAAASDSKSELADHVKLASAAGGKAPSAQIRQLLGLPKYDEKDYS</sequence>
<evidence type="ECO:0000313" key="3">
    <source>
        <dbReference type="EMBL" id="NIK55858.1"/>
    </source>
</evidence>